<evidence type="ECO:0000256" key="3">
    <source>
        <dbReference type="ARBA" id="ARBA00022842"/>
    </source>
</evidence>
<feature type="domain" description="Terpene synthase metal-binding" evidence="6">
    <location>
        <begin position="468"/>
        <end position="702"/>
    </location>
</feature>
<dbReference type="Proteomes" id="UP001054252">
    <property type="component" value="Unassembled WGS sequence"/>
</dbReference>
<evidence type="ECO:0000313" key="8">
    <source>
        <dbReference type="Proteomes" id="UP001054252"/>
    </source>
</evidence>
<dbReference type="InterPro" id="IPR050148">
    <property type="entry name" value="Terpene_synthase-like"/>
</dbReference>
<dbReference type="Pfam" id="PF01397">
    <property type="entry name" value="Terpene_synth"/>
    <property type="match status" value="1"/>
</dbReference>
<evidence type="ECO:0000256" key="1">
    <source>
        <dbReference type="ARBA" id="ARBA00001946"/>
    </source>
</evidence>
<keyword evidence="3" id="KW-0460">Magnesium</keyword>
<dbReference type="Gene3D" id="1.50.10.130">
    <property type="entry name" value="Terpene synthase, N-terminal domain"/>
    <property type="match status" value="1"/>
</dbReference>
<sequence>MELSRSSIQGLVREIKEEMFSDIDPYTFVSPSAYDTAWLAMIPDPRDPTGRSMFKGCLDWVLNNQREDGFWGECDGHGRPTIESLPATLACVVALKKWNVGTREVQRGLAFVNENTEKLLGDHFPRWFAIVFPGMIDLAHEVGLQIALPMQLGLSMNIFGERQSILEREELVGEQFPPLLSYLEVLTPTDDKLIEESITKDLNLDGSLFQSPAATARAFMATGKRECLAYLQSLVQRCPNGVPPTYPMNEDLIQLCLVHQLQRLGLADHFAQEIDHILTHIHRNYQNQESGRGSRTASATQLHKDSLAFRLLRMHGYTISPWSFCWFLNEKKFQDHLEKNYEFFSSVMLNVHRATDLMLPGEYELEEARSFSRKLLEKSISIRNGDWSSLKRMIEHELSVPWITRLDHLEHRIWIEDKDMNALWVGKTSFHRLSSFQNEKLKKLATADYEFRQSIYRIELEELTRWFKKWGLVDLGFAREKTIYCYFAIAASNSLPYDSVVRMMVAKSAILITIADDFFDSHGSLHDLNTLISAIQRWDGKNLYGHCKTIFDVLDDLVKEIAAKQLLSQGSDITNHLQHIWHETFNSWLVEAKWSRNHYVPSMEEYLTTGMTSVGAHTMVLPTSCLLTPSLSNHKLHPNKYETLTKLLMLTTRLLNDSQGYQREEEQGKLNIVLLYLKENPEADIKDSIAYVKGILERKKKELLQHALIDGFSDLPKQCKHLHLSCLKVFGMFYHSSNRFDSEDTEMLKDIQQAIYSPINVGKTSKHESHNQTFLANIKTWI</sequence>
<accession>A0AAV5MGB3</accession>
<dbReference type="EMBL" id="BPVZ01000260">
    <property type="protein sequence ID" value="GKV48542.1"/>
    <property type="molecule type" value="Genomic_DNA"/>
</dbReference>
<dbReference type="GO" id="GO:0010333">
    <property type="term" value="F:terpene synthase activity"/>
    <property type="evidence" value="ECO:0007669"/>
    <property type="project" value="InterPro"/>
</dbReference>
<gene>
    <name evidence="7" type="ORF">SLEP1_g55343</name>
</gene>
<evidence type="ECO:0000259" key="5">
    <source>
        <dbReference type="Pfam" id="PF01397"/>
    </source>
</evidence>
<keyword evidence="4" id="KW-0456">Lyase</keyword>
<dbReference type="SUPFAM" id="SSF48239">
    <property type="entry name" value="Terpenoid cyclases/Protein prenyltransferases"/>
    <property type="match status" value="2"/>
</dbReference>
<dbReference type="InterPro" id="IPR036965">
    <property type="entry name" value="Terpene_synth_N_sf"/>
</dbReference>
<dbReference type="SUPFAM" id="SSF48576">
    <property type="entry name" value="Terpenoid synthases"/>
    <property type="match status" value="1"/>
</dbReference>
<dbReference type="InterPro" id="IPR005630">
    <property type="entry name" value="Terpene_synthase_metal-bd"/>
</dbReference>
<dbReference type="FunFam" id="1.50.10.130:FF:000002">
    <property type="entry name" value="Ent-copalyl diphosphate synthase, chloroplastic"/>
    <property type="match status" value="1"/>
</dbReference>
<organism evidence="7 8">
    <name type="scientific">Rubroshorea leprosula</name>
    <dbReference type="NCBI Taxonomy" id="152421"/>
    <lineage>
        <taxon>Eukaryota</taxon>
        <taxon>Viridiplantae</taxon>
        <taxon>Streptophyta</taxon>
        <taxon>Embryophyta</taxon>
        <taxon>Tracheophyta</taxon>
        <taxon>Spermatophyta</taxon>
        <taxon>Magnoliopsida</taxon>
        <taxon>eudicotyledons</taxon>
        <taxon>Gunneridae</taxon>
        <taxon>Pentapetalae</taxon>
        <taxon>rosids</taxon>
        <taxon>malvids</taxon>
        <taxon>Malvales</taxon>
        <taxon>Dipterocarpaceae</taxon>
        <taxon>Rubroshorea</taxon>
    </lineage>
</organism>
<dbReference type="Pfam" id="PF03936">
    <property type="entry name" value="Terpene_synth_C"/>
    <property type="match status" value="1"/>
</dbReference>
<dbReference type="InterPro" id="IPR008949">
    <property type="entry name" value="Isoprenoid_synthase_dom_sf"/>
</dbReference>
<evidence type="ECO:0000313" key="7">
    <source>
        <dbReference type="EMBL" id="GKV48542.1"/>
    </source>
</evidence>
<feature type="domain" description="Terpene synthase N-terminal" evidence="5">
    <location>
        <begin position="206"/>
        <end position="398"/>
    </location>
</feature>
<reference evidence="7 8" key="1">
    <citation type="journal article" date="2021" name="Commun. Biol.">
        <title>The genome of Shorea leprosula (Dipterocarpaceae) highlights the ecological relevance of drought in aseasonal tropical rainforests.</title>
        <authorList>
            <person name="Ng K.K.S."/>
            <person name="Kobayashi M.J."/>
            <person name="Fawcett J.A."/>
            <person name="Hatakeyama M."/>
            <person name="Paape T."/>
            <person name="Ng C.H."/>
            <person name="Ang C.C."/>
            <person name="Tnah L.H."/>
            <person name="Lee C.T."/>
            <person name="Nishiyama T."/>
            <person name="Sese J."/>
            <person name="O'Brien M.J."/>
            <person name="Copetti D."/>
            <person name="Mohd Noor M.I."/>
            <person name="Ong R.C."/>
            <person name="Putra M."/>
            <person name="Sireger I.Z."/>
            <person name="Indrioko S."/>
            <person name="Kosugi Y."/>
            <person name="Izuno A."/>
            <person name="Isagi Y."/>
            <person name="Lee S.L."/>
            <person name="Shimizu K.K."/>
        </authorList>
    </citation>
    <scope>NUCLEOTIDE SEQUENCE [LARGE SCALE GENOMIC DNA]</scope>
    <source>
        <strain evidence="7">214</strain>
    </source>
</reference>
<dbReference type="AlphaFoldDB" id="A0AAV5MGB3"/>
<dbReference type="GO" id="GO:0000287">
    <property type="term" value="F:magnesium ion binding"/>
    <property type="evidence" value="ECO:0007669"/>
    <property type="project" value="InterPro"/>
</dbReference>
<name>A0AAV5MGB3_9ROSI</name>
<comment type="cofactor">
    <cofactor evidence="1">
        <name>Mg(2+)</name>
        <dbReference type="ChEBI" id="CHEBI:18420"/>
    </cofactor>
</comment>
<dbReference type="SFLD" id="SFLDG01014">
    <property type="entry name" value="Terpene_Cyclase_Like_1_N-term"/>
    <property type="match status" value="1"/>
</dbReference>
<dbReference type="InterPro" id="IPR001906">
    <property type="entry name" value="Terpene_synth_N"/>
</dbReference>
<evidence type="ECO:0000256" key="2">
    <source>
        <dbReference type="ARBA" id="ARBA00022723"/>
    </source>
</evidence>
<keyword evidence="2" id="KW-0479">Metal-binding</keyword>
<keyword evidence="8" id="KW-1185">Reference proteome</keyword>
<dbReference type="InterPro" id="IPR008930">
    <property type="entry name" value="Terpenoid_cyclase/PrenylTrfase"/>
</dbReference>
<evidence type="ECO:0000256" key="4">
    <source>
        <dbReference type="ARBA" id="ARBA00023239"/>
    </source>
</evidence>
<dbReference type="Gene3D" id="1.10.600.10">
    <property type="entry name" value="Farnesyl Diphosphate Synthase"/>
    <property type="match status" value="1"/>
</dbReference>
<dbReference type="PANTHER" id="PTHR31739:SF25">
    <property type="entry name" value="(E,E)-GERANYLLINALOOL SYNTHASE"/>
    <property type="match status" value="1"/>
</dbReference>
<protein>
    <submittedName>
        <fullName evidence="7">Uncharacterized protein</fullName>
    </submittedName>
</protein>
<proteinExistence type="predicted"/>
<dbReference type="PANTHER" id="PTHR31739">
    <property type="entry name" value="ENT-COPALYL DIPHOSPHATE SYNTHASE, CHLOROPLASTIC"/>
    <property type="match status" value="1"/>
</dbReference>
<evidence type="ECO:0000259" key="6">
    <source>
        <dbReference type="Pfam" id="PF03936"/>
    </source>
</evidence>
<dbReference type="FunFam" id="1.10.600.10:FF:000036">
    <property type="entry name" value="cis-abienol synthase, chloroplastic"/>
    <property type="match status" value="1"/>
</dbReference>
<dbReference type="GO" id="GO:0016102">
    <property type="term" value="P:diterpenoid biosynthetic process"/>
    <property type="evidence" value="ECO:0007669"/>
    <property type="project" value="TreeGrafter"/>
</dbReference>
<dbReference type="Gene3D" id="1.50.10.160">
    <property type="match status" value="1"/>
</dbReference>
<comment type="caution">
    <text evidence="7">The sequence shown here is derived from an EMBL/GenBank/DDBJ whole genome shotgun (WGS) entry which is preliminary data.</text>
</comment>